<dbReference type="AlphaFoldDB" id="A0A5M6ZJZ0"/>
<dbReference type="SMART" id="SM00530">
    <property type="entry name" value="HTH_XRE"/>
    <property type="match status" value="1"/>
</dbReference>
<dbReference type="InterPro" id="IPR001387">
    <property type="entry name" value="Cro/C1-type_HTH"/>
</dbReference>
<keyword evidence="1" id="KW-0238">DNA-binding</keyword>
<feature type="domain" description="HTH cro/C1-type" evidence="2">
    <location>
        <begin position="12"/>
        <end position="63"/>
    </location>
</feature>
<organism evidence="3 4">
    <name type="scientific">Alkalicaulis satelles</name>
    <dbReference type="NCBI Taxonomy" id="2609175"/>
    <lineage>
        <taxon>Bacteria</taxon>
        <taxon>Pseudomonadati</taxon>
        <taxon>Pseudomonadota</taxon>
        <taxon>Alphaproteobacteria</taxon>
        <taxon>Maricaulales</taxon>
        <taxon>Maricaulaceae</taxon>
        <taxon>Alkalicaulis</taxon>
    </lineage>
</organism>
<evidence type="ECO:0000313" key="4">
    <source>
        <dbReference type="Proteomes" id="UP000325122"/>
    </source>
</evidence>
<dbReference type="PANTHER" id="PTHR46558:SF4">
    <property type="entry name" value="DNA-BIDING PHAGE PROTEIN"/>
    <property type="match status" value="1"/>
</dbReference>
<dbReference type="Pfam" id="PF01381">
    <property type="entry name" value="HTH_3"/>
    <property type="match status" value="1"/>
</dbReference>
<accession>A0A5M6ZJZ0</accession>
<dbReference type="GO" id="GO:0003677">
    <property type="term" value="F:DNA binding"/>
    <property type="evidence" value="ECO:0007669"/>
    <property type="project" value="UniProtKB-KW"/>
</dbReference>
<name>A0A5M6ZJZ0_9PROT</name>
<dbReference type="PROSITE" id="PS50943">
    <property type="entry name" value="HTH_CROC1"/>
    <property type="match status" value="1"/>
</dbReference>
<gene>
    <name evidence="3" type="ORF">F1654_07015</name>
</gene>
<keyword evidence="4" id="KW-1185">Reference proteome</keyword>
<proteinExistence type="predicted"/>
<comment type="caution">
    <text evidence="3">The sequence shown here is derived from an EMBL/GenBank/DDBJ whole genome shotgun (WGS) entry which is preliminary data.</text>
</comment>
<dbReference type="EMBL" id="VWOJ01000002">
    <property type="protein sequence ID" value="KAA5803548.1"/>
    <property type="molecule type" value="Genomic_DNA"/>
</dbReference>
<dbReference type="CDD" id="cd00093">
    <property type="entry name" value="HTH_XRE"/>
    <property type="match status" value="1"/>
</dbReference>
<reference evidence="3 4" key="1">
    <citation type="submission" date="2019-09" db="EMBL/GenBank/DDBJ databases">
        <authorList>
            <person name="Kevbrin V."/>
            <person name="Grouzdev D.S."/>
        </authorList>
    </citation>
    <scope>NUCLEOTIDE SEQUENCE [LARGE SCALE GENOMIC DNA]</scope>
    <source>
        <strain evidence="3 4">G-192</strain>
    </source>
</reference>
<dbReference type="SUPFAM" id="SSF47413">
    <property type="entry name" value="lambda repressor-like DNA-binding domains"/>
    <property type="match status" value="1"/>
</dbReference>
<dbReference type="RefSeq" id="WP_150022816.1">
    <property type="nucleotide sequence ID" value="NZ_VWOJ01000002.1"/>
</dbReference>
<sequence>MSPTLYNRLPVLRAERGLSRKALAEAIGVNYQTVGYLERGDYNPSLELALKLAAFFELPVEMIFSLQPFEPLSRMAASPKGET</sequence>
<evidence type="ECO:0000256" key="1">
    <source>
        <dbReference type="ARBA" id="ARBA00023125"/>
    </source>
</evidence>
<dbReference type="PANTHER" id="PTHR46558">
    <property type="entry name" value="TRACRIPTIONAL REGULATORY PROTEIN-RELATED-RELATED"/>
    <property type="match status" value="1"/>
</dbReference>
<evidence type="ECO:0000313" key="3">
    <source>
        <dbReference type="EMBL" id="KAA5803548.1"/>
    </source>
</evidence>
<dbReference type="InterPro" id="IPR010982">
    <property type="entry name" value="Lambda_DNA-bd_dom_sf"/>
</dbReference>
<evidence type="ECO:0000259" key="2">
    <source>
        <dbReference type="PROSITE" id="PS50943"/>
    </source>
</evidence>
<dbReference type="Proteomes" id="UP000325122">
    <property type="component" value="Unassembled WGS sequence"/>
</dbReference>
<protein>
    <submittedName>
        <fullName evidence="3">Helix-turn-helix transcriptional regulator</fullName>
    </submittedName>
</protein>
<dbReference type="Gene3D" id="1.10.260.40">
    <property type="entry name" value="lambda repressor-like DNA-binding domains"/>
    <property type="match status" value="1"/>
</dbReference>